<reference evidence="1" key="1">
    <citation type="journal article" date="2016" name="Genome Announc.">
        <title>Draft genomes of two strains of Paenibacillus glucanolyticus with capability to degrade lignocellulose.</title>
        <authorList>
            <person name="Mathews S.L."/>
            <person name="Pawlak J."/>
            <person name="Grunden A.M."/>
        </authorList>
    </citation>
    <scope>NUCLEOTIDE SEQUENCE [LARGE SCALE GENOMIC DNA]</scope>
    <source>
        <strain evidence="1">SLM1</strain>
    </source>
</reference>
<sequence>MIQGVVTALSNMIYQSPSFSHASRHFTIKAGILREENDIKNADGHILTMSERQQLVELVCKKLSKREIPLNGEIIINYQFSAVDGLENGSILINNNYSKPI</sequence>
<dbReference type="EMBL" id="LWMH01000001">
    <property type="protein sequence ID" value="KZS45077.1"/>
    <property type="molecule type" value="Genomic_DNA"/>
</dbReference>
<evidence type="ECO:0000313" key="2">
    <source>
        <dbReference type="Proteomes" id="UP000076796"/>
    </source>
</evidence>
<dbReference type="RefSeq" id="WP_063477582.1">
    <property type="nucleotide sequence ID" value="NZ_JBCMWP010000019.1"/>
</dbReference>
<evidence type="ECO:0000313" key="1">
    <source>
        <dbReference type="EMBL" id="KZS45077.1"/>
    </source>
</evidence>
<accession>A0A163GPJ1</accession>
<protein>
    <submittedName>
        <fullName evidence="1">Uncharacterized protein</fullName>
    </submittedName>
</protein>
<dbReference type="OrthoDB" id="9955987at2"/>
<keyword evidence="2" id="KW-1185">Reference proteome</keyword>
<organism evidence="1 2">
    <name type="scientific">Paenibacillus glucanolyticus</name>
    <dbReference type="NCBI Taxonomy" id="59843"/>
    <lineage>
        <taxon>Bacteria</taxon>
        <taxon>Bacillati</taxon>
        <taxon>Bacillota</taxon>
        <taxon>Bacilli</taxon>
        <taxon>Bacillales</taxon>
        <taxon>Paenibacillaceae</taxon>
        <taxon>Paenibacillus</taxon>
    </lineage>
</organism>
<dbReference type="AlphaFoldDB" id="A0A163GPJ1"/>
<dbReference type="Proteomes" id="UP000076796">
    <property type="component" value="Unassembled WGS sequence"/>
</dbReference>
<proteinExistence type="predicted"/>
<name>A0A163GPJ1_9BACL</name>
<gene>
    <name evidence="1" type="ORF">AWU65_03600</name>
</gene>
<comment type="caution">
    <text evidence="1">The sequence shown here is derived from an EMBL/GenBank/DDBJ whole genome shotgun (WGS) entry which is preliminary data.</text>
</comment>